<dbReference type="GO" id="GO:0009507">
    <property type="term" value="C:chloroplast"/>
    <property type="evidence" value="ECO:0007669"/>
    <property type="project" value="UniProtKB-ARBA"/>
</dbReference>
<dbReference type="SUPFAM" id="SSF52833">
    <property type="entry name" value="Thioredoxin-like"/>
    <property type="match status" value="1"/>
</dbReference>
<dbReference type="EMBL" id="JACEFO010001711">
    <property type="protein sequence ID" value="KAF8718293.1"/>
    <property type="molecule type" value="Genomic_DNA"/>
</dbReference>
<name>A0A835EVD3_9POAL</name>
<sequence length="140" mass="16163">MKDSMKNIKSQKDFDEQLLITGDKFTVVRFFSPSCGACKALHSKVHQFARMHPELQFLMVNYKEQREIRKKLNVDVLPLFRFYKGAEGRIYRFSCTISTIYKLKDSLKRHGVQTETDIPNASDASPDMDGNDDPVEPNND</sequence>
<dbReference type="OrthoDB" id="2121326at2759"/>
<proteinExistence type="inferred from homology"/>
<comment type="caution">
    <text evidence="5">The sequence shown here is derived from an EMBL/GenBank/DDBJ whole genome shotgun (WGS) entry which is preliminary data.</text>
</comment>
<dbReference type="PANTHER" id="PTHR43601">
    <property type="entry name" value="THIOREDOXIN, MITOCHONDRIAL"/>
    <property type="match status" value="1"/>
</dbReference>
<evidence type="ECO:0000256" key="2">
    <source>
        <dbReference type="ARBA" id="ARBA00023284"/>
    </source>
</evidence>
<accession>A0A835EVD3</accession>
<evidence type="ECO:0000256" key="3">
    <source>
        <dbReference type="SAM" id="MobiDB-lite"/>
    </source>
</evidence>
<reference evidence="5" key="1">
    <citation type="submission" date="2020-07" db="EMBL/GenBank/DDBJ databases">
        <title>Genome sequence and genetic diversity analysis of an under-domesticated orphan crop, white fonio (Digitaria exilis).</title>
        <authorList>
            <person name="Bennetzen J.L."/>
            <person name="Chen S."/>
            <person name="Ma X."/>
            <person name="Wang X."/>
            <person name="Yssel A.E.J."/>
            <person name="Chaluvadi S.R."/>
            <person name="Johnson M."/>
            <person name="Gangashetty P."/>
            <person name="Hamidou F."/>
            <person name="Sanogo M.D."/>
            <person name="Zwaenepoel A."/>
            <person name="Wallace J."/>
            <person name="Van De Peer Y."/>
            <person name="Van Deynze A."/>
        </authorList>
    </citation>
    <scope>NUCLEOTIDE SEQUENCE</scope>
    <source>
        <tissue evidence="5">Leaves</tissue>
    </source>
</reference>
<feature type="region of interest" description="Disordered" evidence="3">
    <location>
        <begin position="116"/>
        <end position="140"/>
    </location>
</feature>
<evidence type="ECO:0000313" key="7">
    <source>
        <dbReference type="Proteomes" id="UP000636709"/>
    </source>
</evidence>
<comment type="similarity">
    <text evidence="1">Belongs to the thioredoxin family.</text>
</comment>
<keyword evidence="7" id="KW-1185">Reference proteome</keyword>
<evidence type="ECO:0000256" key="1">
    <source>
        <dbReference type="ARBA" id="ARBA00008987"/>
    </source>
</evidence>
<dbReference type="Proteomes" id="UP000636709">
    <property type="component" value="Unassembled WGS sequence"/>
</dbReference>
<evidence type="ECO:0000313" key="5">
    <source>
        <dbReference type="EMBL" id="KAF8718247.1"/>
    </source>
</evidence>
<dbReference type="PANTHER" id="PTHR43601:SF35">
    <property type="entry name" value="THIOREDOXIN DOMAIN-CONTAINING PROTEIN"/>
    <property type="match status" value="1"/>
</dbReference>
<dbReference type="GO" id="GO:0045454">
    <property type="term" value="P:cell redox homeostasis"/>
    <property type="evidence" value="ECO:0007669"/>
    <property type="project" value="TreeGrafter"/>
</dbReference>
<gene>
    <name evidence="5" type="ORF">HU200_025744</name>
    <name evidence="6" type="ORF">HU200_025749</name>
</gene>
<dbReference type="EMBL" id="JACEFO010001712">
    <property type="protein sequence ID" value="KAF8718247.1"/>
    <property type="molecule type" value="Genomic_DNA"/>
</dbReference>
<feature type="compositionally biased region" description="Acidic residues" evidence="3">
    <location>
        <begin position="129"/>
        <end position="140"/>
    </location>
</feature>
<keyword evidence="2" id="KW-0676">Redox-active center</keyword>
<dbReference type="InterPro" id="IPR013766">
    <property type="entry name" value="Thioredoxin_domain"/>
</dbReference>
<dbReference type="CDD" id="cd02947">
    <property type="entry name" value="TRX_family"/>
    <property type="match status" value="1"/>
</dbReference>
<protein>
    <recommendedName>
        <fullName evidence="4">Thioredoxin domain-containing protein</fullName>
    </recommendedName>
</protein>
<dbReference type="Gene3D" id="3.40.30.10">
    <property type="entry name" value="Glutaredoxin"/>
    <property type="match status" value="1"/>
</dbReference>
<organism evidence="5 7">
    <name type="scientific">Digitaria exilis</name>
    <dbReference type="NCBI Taxonomy" id="1010633"/>
    <lineage>
        <taxon>Eukaryota</taxon>
        <taxon>Viridiplantae</taxon>
        <taxon>Streptophyta</taxon>
        <taxon>Embryophyta</taxon>
        <taxon>Tracheophyta</taxon>
        <taxon>Spermatophyta</taxon>
        <taxon>Magnoliopsida</taxon>
        <taxon>Liliopsida</taxon>
        <taxon>Poales</taxon>
        <taxon>Poaceae</taxon>
        <taxon>PACMAD clade</taxon>
        <taxon>Panicoideae</taxon>
        <taxon>Panicodae</taxon>
        <taxon>Paniceae</taxon>
        <taxon>Anthephorinae</taxon>
        <taxon>Digitaria</taxon>
    </lineage>
</organism>
<dbReference type="InterPro" id="IPR036249">
    <property type="entry name" value="Thioredoxin-like_sf"/>
</dbReference>
<evidence type="ECO:0000259" key="4">
    <source>
        <dbReference type="Pfam" id="PF00085"/>
    </source>
</evidence>
<dbReference type="Pfam" id="PF00085">
    <property type="entry name" value="Thioredoxin"/>
    <property type="match status" value="1"/>
</dbReference>
<evidence type="ECO:0000313" key="6">
    <source>
        <dbReference type="EMBL" id="KAF8718293.1"/>
    </source>
</evidence>
<feature type="domain" description="Thioredoxin" evidence="4">
    <location>
        <begin position="10"/>
        <end position="87"/>
    </location>
</feature>
<dbReference type="AlphaFoldDB" id="A0A835EVD3"/>